<name>A0A0A9B1X6_ARUDO</name>
<evidence type="ECO:0000313" key="1">
    <source>
        <dbReference type="EMBL" id="JAD57999.1"/>
    </source>
</evidence>
<sequence length="14" mass="1602">MSNLVAFFVVPSKY</sequence>
<dbReference type="EMBL" id="GBRH01239896">
    <property type="protein sequence ID" value="JAD57999.1"/>
    <property type="molecule type" value="Transcribed_RNA"/>
</dbReference>
<accession>A0A0A9B1X6</accession>
<proteinExistence type="predicted"/>
<protein>
    <submittedName>
        <fullName evidence="1">Uncharacterized protein</fullName>
    </submittedName>
</protein>
<reference evidence="1" key="2">
    <citation type="journal article" date="2015" name="Data Brief">
        <title>Shoot transcriptome of the giant reed, Arundo donax.</title>
        <authorList>
            <person name="Barrero R.A."/>
            <person name="Guerrero F.D."/>
            <person name="Moolhuijzen P."/>
            <person name="Goolsby J.A."/>
            <person name="Tidwell J."/>
            <person name="Bellgard S.E."/>
            <person name="Bellgard M.I."/>
        </authorList>
    </citation>
    <scope>NUCLEOTIDE SEQUENCE</scope>
    <source>
        <tissue evidence="1">Shoot tissue taken approximately 20 cm above the soil surface</tissue>
    </source>
</reference>
<reference evidence="1" key="1">
    <citation type="submission" date="2014-09" db="EMBL/GenBank/DDBJ databases">
        <authorList>
            <person name="Magalhaes I.L.F."/>
            <person name="Oliveira U."/>
            <person name="Santos F.R."/>
            <person name="Vidigal T.H.D.A."/>
            <person name="Brescovit A.D."/>
            <person name="Santos A.J."/>
        </authorList>
    </citation>
    <scope>NUCLEOTIDE SEQUENCE</scope>
    <source>
        <tissue evidence="1">Shoot tissue taken approximately 20 cm above the soil surface</tissue>
    </source>
</reference>
<organism evidence="1">
    <name type="scientific">Arundo donax</name>
    <name type="common">Giant reed</name>
    <name type="synonym">Donax arundinaceus</name>
    <dbReference type="NCBI Taxonomy" id="35708"/>
    <lineage>
        <taxon>Eukaryota</taxon>
        <taxon>Viridiplantae</taxon>
        <taxon>Streptophyta</taxon>
        <taxon>Embryophyta</taxon>
        <taxon>Tracheophyta</taxon>
        <taxon>Spermatophyta</taxon>
        <taxon>Magnoliopsida</taxon>
        <taxon>Liliopsida</taxon>
        <taxon>Poales</taxon>
        <taxon>Poaceae</taxon>
        <taxon>PACMAD clade</taxon>
        <taxon>Arundinoideae</taxon>
        <taxon>Arundineae</taxon>
        <taxon>Arundo</taxon>
    </lineage>
</organism>